<proteinExistence type="predicted"/>
<dbReference type="Proteomes" id="UP000269208">
    <property type="component" value="Chromosome"/>
</dbReference>
<name>A0A3S4IQF4_SALET</name>
<evidence type="ECO:0000313" key="1">
    <source>
        <dbReference type="EMBL" id="VEB54759.1"/>
    </source>
</evidence>
<evidence type="ECO:0000313" key="2">
    <source>
        <dbReference type="Proteomes" id="UP000269208"/>
    </source>
</evidence>
<gene>
    <name evidence="1" type="ORF">NCTC6754_03463</name>
</gene>
<reference evidence="1 2" key="1">
    <citation type="submission" date="2018-12" db="EMBL/GenBank/DDBJ databases">
        <authorList>
            <consortium name="Pathogen Informatics"/>
        </authorList>
    </citation>
    <scope>NUCLEOTIDE SEQUENCE [LARGE SCALE GENOMIC DNA]</scope>
    <source>
        <strain evidence="1 2">NCTC6754</strain>
    </source>
</reference>
<dbReference type="EMBL" id="LR134190">
    <property type="protein sequence ID" value="VEB54759.1"/>
    <property type="molecule type" value="Genomic_DNA"/>
</dbReference>
<sequence length="42" mass="4736">MPCCKSKARSGWGEMLFIDASEHPEPESQSNPWVENWGTLLS</sequence>
<dbReference type="AlphaFoldDB" id="A0A3S4IQF4"/>
<organism evidence="1 2">
    <name type="scientific">Salmonella enterica I</name>
    <dbReference type="NCBI Taxonomy" id="59201"/>
    <lineage>
        <taxon>Bacteria</taxon>
        <taxon>Pseudomonadati</taxon>
        <taxon>Pseudomonadota</taxon>
        <taxon>Gammaproteobacteria</taxon>
        <taxon>Enterobacterales</taxon>
        <taxon>Enterobacteriaceae</taxon>
        <taxon>Salmonella</taxon>
    </lineage>
</organism>
<protein>
    <submittedName>
        <fullName evidence="1">Putative flavoprotein YqcA (Clustered with tRNA pseudouridine synthase C)</fullName>
    </submittedName>
</protein>
<accession>A0A3S4IQF4</accession>